<dbReference type="PANTHER" id="PTHR47354">
    <property type="entry name" value="NADH OXIDOREDUCTASE HCR"/>
    <property type="match status" value="1"/>
</dbReference>
<dbReference type="InterPro" id="IPR036010">
    <property type="entry name" value="2Fe-2S_ferredoxin-like_sf"/>
</dbReference>
<dbReference type="Gene3D" id="2.40.30.10">
    <property type="entry name" value="Translation factors"/>
    <property type="match status" value="1"/>
</dbReference>
<dbReference type="InterPro" id="IPR017938">
    <property type="entry name" value="Riboflavin_synthase-like_b-brl"/>
</dbReference>
<evidence type="ECO:0000313" key="10">
    <source>
        <dbReference type="Proteomes" id="UP000238326"/>
    </source>
</evidence>
<feature type="domain" description="2Fe-2S ferredoxin-type" evidence="7">
    <location>
        <begin position="240"/>
        <end position="325"/>
    </location>
</feature>
<keyword evidence="5" id="KW-0408">Iron</keyword>
<reference evidence="9 10" key="1">
    <citation type="submission" date="2018-03" db="EMBL/GenBank/DDBJ databases">
        <title>Comparative genomics illustrates the genes involved in a hyperalkaliphilic mechanisms of Serpentinomonas isolated from highly-alkaline calcium-rich serpentinized springs.</title>
        <authorList>
            <person name="Suzuki S."/>
            <person name="Ishii S."/>
            <person name="Walworth N."/>
            <person name="Bird L."/>
            <person name="Kuenen J.G."/>
            <person name="Nealson K.H."/>
        </authorList>
    </citation>
    <scope>NUCLEOTIDE SEQUENCE [LARGE SCALE GENOMIC DNA]</scope>
    <source>
        <strain evidence="9 10">83</strain>
    </source>
</reference>
<dbReference type="Pfam" id="PF00111">
    <property type="entry name" value="Fer2"/>
    <property type="match status" value="1"/>
</dbReference>
<evidence type="ECO:0000256" key="2">
    <source>
        <dbReference type="ARBA" id="ARBA00022714"/>
    </source>
</evidence>
<keyword evidence="4" id="KW-0560">Oxidoreductase</keyword>
<dbReference type="InterPro" id="IPR001433">
    <property type="entry name" value="OxRdtase_FAD/NAD-bd"/>
</dbReference>
<keyword evidence="1" id="KW-0285">Flavoprotein</keyword>
<dbReference type="InterPro" id="IPR050415">
    <property type="entry name" value="MRET"/>
</dbReference>
<dbReference type="CDD" id="cd06185">
    <property type="entry name" value="PDR_like"/>
    <property type="match status" value="1"/>
</dbReference>
<evidence type="ECO:0000259" key="7">
    <source>
        <dbReference type="PROSITE" id="PS51085"/>
    </source>
</evidence>
<dbReference type="CDD" id="cd00207">
    <property type="entry name" value="fer2"/>
    <property type="match status" value="1"/>
</dbReference>
<dbReference type="InterPro" id="IPR012675">
    <property type="entry name" value="Beta-grasp_dom_sf"/>
</dbReference>
<evidence type="ECO:0000256" key="3">
    <source>
        <dbReference type="ARBA" id="ARBA00022723"/>
    </source>
</evidence>
<gene>
    <name evidence="9" type="ORF">C6P61_15890</name>
</gene>
<dbReference type="SUPFAM" id="SSF52343">
    <property type="entry name" value="Ferredoxin reductase-like, C-terminal NADP-linked domain"/>
    <property type="match status" value="1"/>
</dbReference>
<dbReference type="Gene3D" id="3.40.50.80">
    <property type="entry name" value="Nucleotide-binding domain of ferredoxin-NADP reductase (FNR) module"/>
    <property type="match status" value="1"/>
</dbReference>
<dbReference type="GO" id="GO:0016491">
    <property type="term" value="F:oxidoreductase activity"/>
    <property type="evidence" value="ECO:0007669"/>
    <property type="project" value="UniProtKB-KW"/>
</dbReference>
<dbReference type="Pfam" id="PF00175">
    <property type="entry name" value="NAD_binding_1"/>
    <property type="match status" value="1"/>
</dbReference>
<dbReference type="InterPro" id="IPR039261">
    <property type="entry name" value="FNR_nucleotide-bd"/>
</dbReference>
<evidence type="ECO:0000256" key="5">
    <source>
        <dbReference type="ARBA" id="ARBA00023004"/>
    </source>
</evidence>
<feature type="domain" description="FAD-binding FR-type" evidence="8">
    <location>
        <begin position="1"/>
        <end position="110"/>
    </location>
</feature>
<keyword evidence="6" id="KW-0411">Iron-sulfur</keyword>
<dbReference type="Proteomes" id="UP000238326">
    <property type="component" value="Unassembled WGS sequence"/>
</dbReference>
<dbReference type="GO" id="GO:0051537">
    <property type="term" value="F:2 iron, 2 sulfur cluster binding"/>
    <property type="evidence" value="ECO:0007669"/>
    <property type="project" value="UniProtKB-KW"/>
</dbReference>
<dbReference type="SUPFAM" id="SSF63380">
    <property type="entry name" value="Riboflavin synthase domain-like"/>
    <property type="match status" value="1"/>
</dbReference>
<dbReference type="EMBL" id="PVLR01000056">
    <property type="protein sequence ID" value="PRD67522.1"/>
    <property type="molecule type" value="Genomic_DNA"/>
</dbReference>
<dbReference type="Gene3D" id="3.10.20.30">
    <property type="match status" value="1"/>
</dbReference>
<name>A0A2S9KAV9_9BURK</name>
<dbReference type="InterPro" id="IPR017927">
    <property type="entry name" value="FAD-bd_FR_type"/>
</dbReference>
<evidence type="ECO:0000259" key="8">
    <source>
        <dbReference type="PROSITE" id="PS51384"/>
    </source>
</evidence>
<accession>A0A2S9KAV9</accession>
<organism evidence="9 10">
    <name type="scientific">Malikia spinosa</name>
    <dbReference type="NCBI Taxonomy" id="86180"/>
    <lineage>
        <taxon>Bacteria</taxon>
        <taxon>Pseudomonadati</taxon>
        <taxon>Pseudomonadota</taxon>
        <taxon>Betaproteobacteria</taxon>
        <taxon>Burkholderiales</taxon>
        <taxon>Comamonadaceae</taxon>
        <taxon>Malikia</taxon>
    </lineage>
</organism>
<protein>
    <submittedName>
        <fullName evidence="9">Oxidoreductase</fullName>
    </submittedName>
</protein>
<dbReference type="RefSeq" id="WP_105730901.1">
    <property type="nucleotide sequence ID" value="NZ_PVLR01000056.1"/>
</dbReference>
<dbReference type="InterPro" id="IPR001041">
    <property type="entry name" value="2Fe-2S_ferredoxin-type"/>
</dbReference>
<keyword evidence="3" id="KW-0479">Metal-binding</keyword>
<evidence type="ECO:0000256" key="1">
    <source>
        <dbReference type="ARBA" id="ARBA00022630"/>
    </source>
</evidence>
<dbReference type="PROSITE" id="PS51085">
    <property type="entry name" value="2FE2S_FER_2"/>
    <property type="match status" value="1"/>
</dbReference>
<dbReference type="PROSITE" id="PS51384">
    <property type="entry name" value="FAD_FR"/>
    <property type="match status" value="1"/>
</dbReference>
<dbReference type="PROSITE" id="PS00197">
    <property type="entry name" value="2FE2S_FER_1"/>
    <property type="match status" value="1"/>
</dbReference>
<sequence length="325" mass="34589">MTASPLLQVRVRALTYEAQGILGIELVPLSAENPLPAFSAGSHIDLHLPTPQGPLIRSYSLLNDPRETHRYCIGVNKDARSRGGSAYVHASLRAGDILTISAPRNNFPLDEAAPHQVFIAGGIGITPMLGMLARAQALGTPWTLYYTARTRAHAGFLDLLETAAGAGNGQVVLNFDQEPGGRMLDLPAIVAALPAGAHLYCCGPLPMLEAYEKATAGLPAARVHKEYFAAKDAPATEGGFTVELVRSRQSLQVPAGKSILDCLIEICAEPPYSCREGICGTCEVKVLEGTPDHRDLVLSDSERAANDRMLVCCSGARSARLVLDL</sequence>
<dbReference type="OrthoDB" id="370747at2"/>
<dbReference type="InterPro" id="IPR006058">
    <property type="entry name" value="2Fe2S_fd_BS"/>
</dbReference>
<dbReference type="PRINTS" id="PR00409">
    <property type="entry name" value="PHDIOXRDTASE"/>
</dbReference>
<comment type="caution">
    <text evidence="9">The sequence shown here is derived from an EMBL/GenBank/DDBJ whole genome shotgun (WGS) entry which is preliminary data.</text>
</comment>
<evidence type="ECO:0000256" key="4">
    <source>
        <dbReference type="ARBA" id="ARBA00023002"/>
    </source>
</evidence>
<proteinExistence type="predicted"/>
<dbReference type="AlphaFoldDB" id="A0A2S9KAV9"/>
<keyword evidence="2" id="KW-0001">2Fe-2S</keyword>
<evidence type="ECO:0000256" key="6">
    <source>
        <dbReference type="ARBA" id="ARBA00023014"/>
    </source>
</evidence>
<dbReference type="SUPFAM" id="SSF54292">
    <property type="entry name" value="2Fe-2S ferredoxin-like"/>
    <property type="match status" value="1"/>
</dbReference>
<keyword evidence="10" id="KW-1185">Reference proteome</keyword>
<evidence type="ECO:0000313" key="9">
    <source>
        <dbReference type="EMBL" id="PRD67522.1"/>
    </source>
</evidence>
<dbReference type="PANTHER" id="PTHR47354:SF1">
    <property type="entry name" value="CARNITINE MONOOXYGENASE REDUCTASE SUBUNIT"/>
    <property type="match status" value="1"/>
</dbReference>
<dbReference type="GO" id="GO:0046872">
    <property type="term" value="F:metal ion binding"/>
    <property type="evidence" value="ECO:0007669"/>
    <property type="project" value="UniProtKB-KW"/>
</dbReference>